<dbReference type="InterPro" id="IPR003594">
    <property type="entry name" value="HATPase_dom"/>
</dbReference>
<organism evidence="11 12">
    <name type="scientific">Xylocopilactobacillus apis</name>
    <dbReference type="NCBI Taxonomy" id="2932183"/>
    <lineage>
        <taxon>Bacteria</taxon>
        <taxon>Bacillati</taxon>
        <taxon>Bacillota</taxon>
        <taxon>Bacilli</taxon>
        <taxon>Lactobacillales</taxon>
        <taxon>Lactobacillaceae</taxon>
        <taxon>Xylocopilactobacillus</taxon>
    </lineage>
</organism>
<dbReference type="SMART" id="SM00388">
    <property type="entry name" value="HisKA"/>
    <property type="match status" value="1"/>
</dbReference>
<dbReference type="EC" id="2.7.13.3" evidence="3"/>
<comment type="subcellular location">
    <subcellularLocation>
        <location evidence="2">Membrane</location>
    </subcellularLocation>
</comment>
<dbReference type="InterPro" id="IPR036890">
    <property type="entry name" value="HATPase_C_sf"/>
</dbReference>
<dbReference type="SUPFAM" id="SSF55874">
    <property type="entry name" value="ATPase domain of HSP90 chaperone/DNA topoisomerase II/histidine kinase"/>
    <property type="match status" value="1"/>
</dbReference>
<dbReference type="Pfam" id="PF02518">
    <property type="entry name" value="HATPase_c"/>
    <property type="match status" value="1"/>
</dbReference>
<keyword evidence="9" id="KW-1133">Transmembrane helix</keyword>
<evidence type="ECO:0000313" key="11">
    <source>
        <dbReference type="EMBL" id="BDR55935.1"/>
    </source>
</evidence>
<dbReference type="EMBL" id="AP026801">
    <property type="protein sequence ID" value="BDR55935.1"/>
    <property type="molecule type" value="Genomic_DNA"/>
</dbReference>
<dbReference type="Proteomes" id="UP001321804">
    <property type="component" value="Chromosome"/>
</dbReference>
<dbReference type="InterPro" id="IPR003661">
    <property type="entry name" value="HisK_dim/P_dom"/>
</dbReference>
<evidence type="ECO:0000256" key="6">
    <source>
        <dbReference type="ARBA" id="ARBA00022777"/>
    </source>
</evidence>
<dbReference type="KEGG" id="xak:KIMC2_04970"/>
<dbReference type="GO" id="GO:0004721">
    <property type="term" value="F:phosphoprotein phosphatase activity"/>
    <property type="evidence" value="ECO:0007669"/>
    <property type="project" value="TreeGrafter"/>
</dbReference>
<feature type="domain" description="Histidine kinase" evidence="10">
    <location>
        <begin position="225"/>
        <end position="438"/>
    </location>
</feature>
<feature type="compositionally biased region" description="Polar residues" evidence="8">
    <location>
        <begin position="65"/>
        <end position="74"/>
    </location>
</feature>
<dbReference type="PANTHER" id="PTHR45453:SF1">
    <property type="entry name" value="PHOSPHATE REGULON SENSOR PROTEIN PHOR"/>
    <property type="match status" value="1"/>
</dbReference>
<sequence>MLKTFKKKILLLQISLISLVFLAALISIFTIFSHEQEKLIDKSMESIVSQATSSIQGSLPDPKENTQSNEISSFESSAVVEDSNNIFFNAKLNKDRTIKEMLAPFIKKNNYKKIVAAVKKDGHNKGKVVVNGHTWKYQISNASKPNFSNENGQIAVSTEVDHNSLMLSCLDITANQELIKKTGLLFLYVGIVALLLILALSFYFTNLFFKPVKKTWESQQRFIADASHELKTPVSIINANVDVLLSEPENTIVSQEKWINNILHGTKRMEKLIERMLKLSRIESGELPIQNKEVNLSKILESEIDQMAAIITKKELQIDNQINSTVTVNTDEDLVQQIFQALLENAVKYTPKGGLIKLILNKSANGASFIVKNSGSPISSKDLSSLFERFYRVDQSREGKSNSFGMGLAIAKACADKLNGKLSAENGSDGLVTFIFEI</sequence>
<dbReference type="CDD" id="cd00082">
    <property type="entry name" value="HisKA"/>
    <property type="match status" value="1"/>
</dbReference>
<reference evidence="11 12" key="1">
    <citation type="journal article" date="2023" name="Microbiol. Spectr.">
        <title>Symbiosis of Carpenter Bees with Uncharacterized Lactic Acid Bacteria Showing NAD Auxotrophy.</title>
        <authorList>
            <person name="Kawasaki S."/>
            <person name="Ozawa K."/>
            <person name="Mori T."/>
            <person name="Yamamoto A."/>
            <person name="Ito M."/>
            <person name="Ohkuma M."/>
            <person name="Sakamoto M."/>
            <person name="Matsutani M."/>
        </authorList>
    </citation>
    <scope>NUCLEOTIDE SEQUENCE [LARGE SCALE GENOMIC DNA]</scope>
    <source>
        <strain evidence="11 12">KimC2</strain>
    </source>
</reference>
<dbReference type="CDD" id="cd00075">
    <property type="entry name" value="HATPase"/>
    <property type="match status" value="1"/>
</dbReference>
<evidence type="ECO:0000256" key="7">
    <source>
        <dbReference type="ARBA" id="ARBA00023012"/>
    </source>
</evidence>
<dbReference type="RefSeq" id="WP_317697696.1">
    <property type="nucleotide sequence ID" value="NZ_AP026801.1"/>
</dbReference>
<keyword evidence="9" id="KW-0472">Membrane</keyword>
<dbReference type="SMART" id="SM00387">
    <property type="entry name" value="HATPase_c"/>
    <property type="match status" value="1"/>
</dbReference>
<feature type="transmembrane region" description="Helical" evidence="9">
    <location>
        <begin position="185"/>
        <end position="209"/>
    </location>
</feature>
<dbReference type="Pfam" id="PF00512">
    <property type="entry name" value="HisKA"/>
    <property type="match status" value="1"/>
</dbReference>
<dbReference type="GO" id="GO:0016036">
    <property type="term" value="P:cellular response to phosphate starvation"/>
    <property type="evidence" value="ECO:0007669"/>
    <property type="project" value="TreeGrafter"/>
</dbReference>
<keyword evidence="7" id="KW-0902">Two-component regulatory system</keyword>
<dbReference type="InterPro" id="IPR050351">
    <property type="entry name" value="BphY/WalK/GraS-like"/>
</dbReference>
<protein>
    <recommendedName>
        <fullName evidence="3">histidine kinase</fullName>
        <ecNumber evidence="3">2.7.13.3</ecNumber>
    </recommendedName>
</protein>
<dbReference type="AlphaFoldDB" id="A0AAU9D8D9"/>
<name>A0AAU9D8D9_9LACO</name>
<dbReference type="GO" id="GO:0005886">
    <property type="term" value="C:plasma membrane"/>
    <property type="evidence" value="ECO:0007669"/>
    <property type="project" value="TreeGrafter"/>
</dbReference>
<dbReference type="Gene3D" id="3.30.565.10">
    <property type="entry name" value="Histidine kinase-like ATPase, C-terminal domain"/>
    <property type="match status" value="1"/>
</dbReference>
<keyword evidence="12" id="KW-1185">Reference proteome</keyword>
<keyword evidence="4" id="KW-0597">Phosphoprotein</keyword>
<dbReference type="InterPro" id="IPR005467">
    <property type="entry name" value="His_kinase_dom"/>
</dbReference>
<evidence type="ECO:0000256" key="1">
    <source>
        <dbReference type="ARBA" id="ARBA00000085"/>
    </source>
</evidence>
<dbReference type="Gene3D" id="1.10.287.130">
    <property type="match status" value="1"/>
</dbReference>
<dbReference type="PROSITE" id="PS50109">
    <property type="entry name" value="HIS_KIN"/>
    <property type="match status" value="1"/>
</dbReference>
<dbReference type="PANTHER" id="PTHR45453">
    <property type="entry name" value="PHOSPHATE REGULON SENSOR PROTEIN PHOR"/>
    <property type="match status" value="1"/>
</dbReference>
<evidence type="ECO:0000259" key="10">
    <source>
        <dbReference type="PROSITE" id="PS50109"/>
    </source>
</evidence>
<dbReference type="GO" id="GO:0000155">
    <property type="term" value="F:phosphorelay sensor kinase activity"/>
    <property type="evidence" value="ECO:0007669"/>
    <property type="project" value="InterPro"/>
</dbReference>
<accession>A0AAU9D8D9</accession>
<dbReference type="InterPro" id="IPR036097">
    <property type="entry name" value="HisK_dim/P_sf"/>
</dbReference>
<keyword evidence="6 11" id="KW-0418">Kinase</keyword>
<feature type="region of interest" description="Disordered" evidence="8">
    <location>
        <begin position="53"/>
        <end position="74"/>
    </location>
</feature>
<proteinExistence type="predicted"/>
<evidence type="ECO:0000256" key="3">
    <source>
        <dbReference type="ARBA" id="ARBA00012438"/>
    </source>
</evidence>
<dbReference type="SUPFAM" id="SSF47384">
    <property type="entry name" value="Homodimeric domain of signal transducing histidine kinase"/>
    <property type="match status" value="1"/>
</dbReference>
<keyword evidence="5" id="KW-0808">Transferase</keyword>
<comment type="catalytic activity">
    <reaction evidence="1">
        <text>ATP + protein L-histidine = ADP + protein N-phospho-L-histidine.</text>
        <dbReference type="EC" id="2.7.13.3"/>
    </reaction>
</comment>
<keyword evidence="9" id="KW-0812">Transmembrane</keyword>
<evidence type="ECO:0000256" key="2">
    <source>
        <dbReference type="ARBA" id="ARBA00004370"/>
    </source>
</evidence>
<evidence type="ECO:0000256" key="4">
    <source>
        <dbReference type="ARBA" id="ARBA00022553"/>
    </source>
</evidence>
<evidence type="ECO:0000256" key="8">
    <source>
        <dbReference type="SAM" id="MobiDB-lite"/>
    </source>
</evidence>
<gene>
    <name evidence="11" type="ORF">KIMC2_04970</name>
</gene>
<evidence type="ECO:0000256" key="5">
    <source>
        <dbReference type="ARBA" id="ARBA00022679"/>
    </source>
</evidence>
<evidence type="ECO:0000256" key="9">
    <source>
        <dbReference type="SAM" id="Phobius"/>
    </source>
</evidence>
<evidence type="ECO:0000313" key="12">
    <source>
        <dbReference type="Proteomes" id="UP001321804"/>
    </source>
</evidence>